<accession>A0A0E9TS52</accession>
<reference evidence="1" key="2">
    <citation type="journal article" date="2015" name="Fish Shellfish Immunol.">
        <title>Early steps in the European eel (Anguilla anguilla)-Vibrio vulnificus interaction in the gills: Role of the RtxA13 toxin.</title>
        <authorList>
            <person name="Callol A."/>
            <person name="Pajuelo D."/>
            <person name="Ebbesson L."/>
            <person name="Teles M."/>
            <person name="MacKenzie S."/>
            <person name="Amaro C."/>
        </authorList>
    </citation>
    <scope>NUCLEOTIDE SEQUENCE</scope>
</reference>
<organism evidence="1">
    <name type="scientific">Anguilla anguilla</name>
    <name type="common">European freshwater eel</name>
    <name type="synonym">Muraena anguilla</name>
    <dbReference type="NCBI Taxonomy" id="7936"/>
    <lineage>
        <taxon>Eukaryota</taxon>
        <taxon>Metazoa</taxon>
        <taxon>Chordata</taxon>
        <taxon>Craniata</taxon>
        <taxon>Vertebrata</taxon>
        <taxon>Euteleostomi</taxon>
        <taxon>Actinopterygii</taxon>
        <taxon>Neopterygii</taxon>
        <taxon>Teleostei</taxon>
        <taxon>Anguilliformes</taxon>
        <taxon>Anguillidae</taxon>
        <taxon>Anguilla</taxon>
    </lineage>
</organism>
<dbReference type="EMBL" id="GBXM01052310">
    <property type="protein sequence ID" value="JAH56267.1"/>
    <property type="molecule type" value="Transcribed_RNA"/>
</dbReference>
<evidence type="ECO:0000313" key="1">
    <source>
        <dbReference type="EMBL" id="JAH56267.1"/>
    </source>
</evidence>
<proteinExistence type="predicted"/>
<sequence>MCTNLSLPQTNPLTRAYCRRVGSSPVGVCQSFYGHCTSLLLMAVSDRSAS</sequence>
<reference evidence="1" key="1">
    <citation type="submission" date="2014-11" db="EMBL/GenBank/DDBJ databases">
        <authorList>
            <person name="Amaro Gonzalez C."/>
        </authorList>
    </citation>
    <scope>NUCLEOTIDE SEQUENCE</scope>
</reference>
<dbReference type="AlphaFoldDB" id="A0A0E9TS52"/>
<protein>
    <submittedName>
        <fullName evidence="1">Uncharacterized protein</fullName>
    </submittedName>
</protein>
<name>A0A0E9TS52_ANGAN</name>